<evidence type="ECO:0000313" key="2">
    <source>
        <dbReference type="EMBL" id="OAQ35754.1"/>
    </source>
</evidence>
<feature type="compositionally biased region" description="Low complexity" evidence="1">
    <location>
        <begin position="20"/>
        <end position="31"/>
    </location>
</feature>
<dbReference type="EMBL" id="KV442013">
    <property type="protein sequence ID" value="OAQ35754.1"/>
    <property type="molecule type" value="Genomic_DNA"/>
</dbReference>
<evidence type="ECO:0000256" key="1">
    <source>
        <dbReference type="SAM" id="MobiDB-lite"/>
    </source>
</evidence>
<organism evidence="2 3">
    <name type="scientific">Linnemannia elongata AG-77</name>
    <dbReference type="NCBI Taxonomy" id="1314771"/>
    <lineage>
        <taxon>Eukaryota</taxon>
        <taxon>Fungi</taxon>
        <taxon>Fungi incertae sedis</taxon>
        <taxon>Mucoromycota</taxon>
        <taxon>Mortierellomycotina</taxon>
        <taxon>Mortierellomycetes</taxon>
        <taxon>Mortierellales</taxon>
        <taxon>Mortierellaceae</taxon>
        <taxon>Linnemannia</taxon>
    </lineage>
</organism>
<evidence type="ECO:0000313" key="3">
    <source>
        <dbReference type="Proteomes" id="UP000078512"/>
    </source>
</evidence>
<dbReference type="PANTHER" id="PTHR38926">
    <property type="entry name" value="F-BOX DOMAIN CONTAINING PROTEIN, EXPRESSED"/>
    <property type="match status" value="1"/>
</dbReference>
<feature type="region of interest" description="Disordered" evidence="1">
    <location>
        <begin position="1"/>
        <end position="36"/>
    </location>
</feature>
<dbReference type="Gene3D" id="3.80.10.10">
    <property type="entry name" value="Ribonuclease Inhibitor"/>
    <property type="match status" value="1"/>
</dbReference>
<accession>A0A197KHC3</accession>
<evidence type="ECO:0008006" key="4">
    <source>
        <dbReference type="Google" id="ProtNLM"/>
    </source>
</evidence>
<proteinExistence type="predicted"/>
<dbReference type="SUPFAM" id="SSF52047">
    <property type="entry name" value="RNI-like"/>
    <property type="match status" value="1"/>
</dbReference>
<name>A0A197KHC3_9FUNG</name>
<dbReference type="PANTHER" id="PTHR38926:SF5">
    <property type="entry name" value="F-BOX AND LEUCINE-RICH REPEAT PROTEIN 6"/>
    <property type="match status" value="1"/>
</dbReference>
<gene>
    <name evidence="2" type="ORF">K457DRAFT_132448</name>
</gene>
<keyword evidence="3" id="KW-1185">Reference proteome</keyword>
<sequence>MLSLHQQDFDDNQTDPLHSPPSSITTATPPSKSAHPLDLPEIRTRIGHFLTSKGLACCARVSREWHASFHPLLWADVHIPDSCTSPTVPTLQKYAPLIKSLGAVACRSNSTYFTLKGCINLSQLYIRTRSRFWSMSAMAEVPEMIQEHSSSLQELELDAYEFEPSTLMWEAIGRCSRLQTLKLHNIKVSPENLQPFLLACTRVSVLHLLNPTLPDETLPYTSGPELKGVQDLRLHEIHNAEPERQLLFMKLCSNITSLYWRRSGFTITFPIRQVTSGLAAGAWPNLHSLELFGDIMEDEDLAGLIRFMPRLVSWRTTKTGFGPVALAAMERHFLTLREIDLRACESLTSPMIQYLLYSIPTLEYFSADRLCADDILQDPVWPCSPRLKTLKLFIDMGVSKDITSDEFKAQQMAVFDRLSMLRVLTVLQVSRNVAGPLKNPAMRALRLQLSAGMTRLDKLRQLEELWFYPGQVMEEEDVEWILKSFPRLRAMSFYMHGNYDKNEQLLKSMKAWGKSEVVRPKLLSSSSDRSKA</sequence>
<protein>
    <recommendedName>
        <fullName evidence="4">F-box domain-containing protein</fullName>
    </recommendedName>
</protein>
<dbReference type="OrthoDB" id="2401745at2759"/>
<dbReference type="InterPro" id="IPR032675">
    <property type="entry name" value="LRR_dom_sf"/>
</dbReference>
<reference evidence="2 3" key="1">
    <citation type="submission" date="2016-05" db="EMBL/GenBank/DDBJ databases">
        <title>Genome sequencing reveals origins of a unique bacterial endosymbiosis in the earliest lineages of terrestrial Fungi.</title>
        <authorList>
            <consortium name="DOE Joint Genome Institute"/>
            <person name="Uehling J."/>
            <person name="Gryganskyi A."/>
            <person name="Hameed K."/>
            <person name="Tschaplinski T."/>
            <person name="Misztal P."/>
            <person name="Wu S."/>
            <person name="Desiro A."/>
            <person name="Vande Pol N."/>
            <person name="Du Z.-Y."/>
            <person name="Zienkiewicz A."/>
            <person name="Zienkiewicz K."/>
            <person name="Morin E."/>
            <person name="Tisserant E."/>
            <person name="Splivallo R."/>
            <person name="Hainaut M."/>
            <person name="Henrissat B."/>
            <person name="Ohm R."/>
            <person name="Kuo A."/>
            <person name="Yan J."/>
            <person name="Lipzen A."/>
            <person name="Nolan M."/>
            <person name="Labutti K."/>
            <person name="Barry K."/>
            <person name="Goldstein A."/>
            <person name="Labbe J."/>
            <person name="Schadt C."/>
            <person name="Tuskan G."/>
            <person name="Grigoriev I."/>
            <person name="Martin F."/>
            <person name="Vilgalys R."/>
            <person name="Bonito G."/>
        </authorList>
    </citation>
    <scope>NUCLEOTIDE SEQUENCE [LARGE SCALE GENOMIC DNA]</scope>
    <source>
        <strain evidence="2 3">AG-77</strain>
    </source>
</reference>
<dbReference type="AlphaFoldDB" id="A0A197KHC3"/>
<dbReference type="Proteomes" id="UP000078512">
    <property type="component" value="Unassembled WGS sequence"/>
</dbReference>